<evidence type="ECO:0000313" key="3">
    <source>
        <dbReference type="Proteomes" id="UP000199045"/>
    </source>
</evidence>
<evidence type="ECO:0000256" key="1">
    <source>
        <dbReference type="SAM" id="SignalP"/>
    </source>
</evidence>
<dbReference type="AlphaFoldDB" id="A0A1G7QZD0"/>
<dbReference type="EMBL" id="FNBN01000003">
    <property type="protein sequence ID" value="SDG03040.1"/>
    <property type="molecule type" value="Genomic_DNA"/>
</dbReference>
<reference evidence="2 3" key="1">
    <citation type="submission" date="2016-10" db="EMBL/GenBank/DDBJ databases">
        <authorList>
            <person name="de Groot N.N."/>
        </authorList>
    </citation>
    <scope>NUCLEOTIDE SEQUENCE [LARGE SCALE GENOMIC DNA]</scope>
    <source>
        <strain evidence="2 3">DSM 527</strain>
    </source>
</reference>
<feature type="chain" id="PRO_5011517756" evidence="1">
    <location>
        <begin position="21"/>
        <end position="368"/>
    </location>
</feature>
<dbReference type="RefSeq" id="WP_143011465.1">
    <property type="nucleotide sequence ID" value="NZ_FNBN01000003.1"/>
</dbReference>
<gene>
    <name evidence="2" type="ORF">SAMN04488121_103226</name>
</gene>
<sequence length="368" mass="41785">MKTNIYFLMLFMSITGIAHAQKNQPSANEDRIFDVPANEINKRFFIALDKGDKMQVELVDMKDLARVGNIDSLLKIFLTDLTPLKDSLSDELSVKRIDYVMEPPAAKKIRIRQGRPSGKSFLIQQNDVAALKLEQDTVHFIGVVPVPGTKTIHRYRISFFVNHLEDLAAYADGRLQARLVSLRENVNTNWVRGDNGMMHIKKDYTISSNVPAGSIYAHGDYLAFTPSANIQNYKNYFVPSFSLGATVIAGTMGSKGRTHEFGAYWEPNFFFGKNSEGKVKTYRNDFLTLVYGTGPGRKEVEKKEPYLQYVFSLSYLIHRSGDYFEEHTFRAGLGRMSLFEGKTKIEPVLYFHEFLKGVTPGVRLIQSF</sequence>
<keyword evidence="1" id="KW-0732">Signal</keyword>
<dbReference type="OrthoDB" id="664859at2"/>
<name>A0A1G7QZD0_CHIFI</name>
<dbReference type="Proteomes" id="UP000199045">
    <property type="component" value="Unassembled WGS sequence"/>
</dbReference>
<organism evidence="2 3">
    <name type="scientific">Chitinophaga filiformis</name>
    <name type="common">Myxococcus filiformis</name>
    <name type="synonym">Flexibacter filiformis</name>
    <dbReference type="NCBI Taxonomy" id="104663"/>
    <lineage>
        <taxon>Bacteria</taxon>
        <taxon>Pseudomonadati</taxon>
        <taxon>Bacteroidota</taxon>
        <taxon>Chitinophagia</taxon>
        <taxon>Chitinophagales</taxon>
        <taxon>Chitinophagaceae</taxon>
        <taxon>Chitinophaga</taxon>
    </lineage>
</organism>
<dbReference type="STRING" id="104663.SAMN04488121_103226"/>
<feature type="signal peptide" evidence="1">
    <location>
        <begin position="1"/>
        <end position="20"/>
    </location>
</feature>
<evidence type="ECO:0000313" key="2">
    <source>
        <dbReference type="EMBL" id="SDG03040.1"/>
    </source>
</evidence>
<protein>
    <submittedName>
        <fullName evidence="2">Uncharacterized protein</fullName>
    </submittedName>
</protein>
<proteinExistence type="predicted"/>
<accession>A0A1G7QZD0</accession>